<keyword evidence="3" id="KW-1185">Reference proteome</keyword>
<accession>A0AAV0YC64</accession>
<proteinExistence type="predicted"/>
<dbReference type="Proteomes" id="UP001160148">
    <property type="component" value="Unassembled WGS sequence"/>
</dbReference>
<name>A0AAV0YC64_9HEMI</name>
<dbReference type="AlphaFoldDB" id="A0AAV0YC64"/>
<dbReference type="EMBL" id="CARXXK010001865">
    <property type="protein sequence ID" value="CAI6377807.1"/>
    <property type="molecule type" value="Genomic_DNA"/>
</dbReference>
<comment type="caution">
    <text evidence="2">The sequence shown here is derived from an EMBL/GenBank/DDBJ whole genome shotgun (WGS) entry which is preliminary data.</text>
</comment>
<gene>
    <name evidence="2" type="ORF">MEUPH1_LOCUS31010</name>
</gene>
<protein>
    <submittedName>
        <fullName evidence="2">Uncharacterized protein</fullName>
    </submittedName>
</protein>
<feature type="region of interest" description="Disordered" evidence="1">
    <location>
        <begin position="1"/>
        <end position="40"/>
    </location>
</feature>
<sequence>MTIHTDDGAESAMETDGEAWKEVVGRKTTSAPPNGRTVGQHIPLRTGAKHMAKPPAVLVKLAAGSSYADTVRAIRQNKEINLSELGGQVTGMRKTRDGHLLVELDKGAGSAVAAQKLSSAIATRLGDAV</sequence>
<evidence type="ECO:0000313" key="3">
    <source>
        <dbReference type="Proteomes" id="UP001160148"/>
    </source>
</evidence>
<evidence type="ECO:0000313" key="2">
    <source>
        <dbReference type="EMBL" id="CAI6377807.1"/>
    </source>
</evidence>
<evidence type="ECO:0000256" key="1">
    <source>
        <dbReference type="SAM" id="MobiDB-lite"/>
    </source>
</evidence>
<reference evidence="2 3" key="1">
    <citation type="submission" date="2023-01" db="EMBL/GenBank/DDBJ databases">
        <authorList>
            <person name="Whitehead M."/>
        </authorList>
    </citation>
    <scope>NUCLEOTIDE SEQUENCE [LARGE SCALE GENOMIC DNA]</scope>
</reference>
<organism evidence="2 3">
    <name type="scientific">Macrosiphum euphorbiae</name>
    <name type="common">potato aphid</name>
    <dbReference type="NCBI Taxonomy" id="13131"/>
    <lineage>
        <taxon>Eukaryota</taxon>
        <taxon>Metazoa</taxon>
        <taxon>Ecdysozoa</taxon>
        <taxon>Arthropoda</taxon>
        <taxon>Hexapoda</taxon>
        <taxon>Insecta</taxon>
        <taxon>Pterygota</taxon>
        <taxon>Neoptera</taxon>
        <taxon>Paraneoptera</taxon>
        <taxon>Hemiptera</taxon>
        <taxon>Sternorrhyncha</taxon>
        <taxon>Aphidomorpha</taxon>
        <taxon>Aphidoidea</taxon>
        <taxon>Aphididae</taxon>
        <taxon>Macrosiphini</taxon>
        <taxon>Macrosiphum</taxon>
    </lineage>
</organism>